<evidence type="ECO:0000256" key="1">
    <source>
        <dbReference type="ARBA" id="ARBA00022679"/>
    </source>
</evidence>
<dbReference type="PANTHER" id="PTHR43877">
    <property type="entry name" value="AMINOALKYLPHOSPHONATE N-ACETYLTRANSFERASE-RELATED-RELATED"/>
    <property type="match status" value="1"/>
</dbReference>
<evidence type="ECO:0000259" key="3">
    <source>
        <dbReference type="PROSITE" id="PS51186"/>
    </source>
</evidence>
<dbReference type="PROSITE" id="PS51186">
    <property type="entry name" value="GNAT"/>
    <property type="match status" value="1"/>
</dbReference>
<proteinExistence type="predicted"/>
<keyword evidence="5" id="KW-1185">Reference proteome</keyword>
<comment type="caution">
    <text evidence="4">The sequence shown here is derived from an EMBL/GenBank/DDBJ whole genome shotgun (WGS) entry which is preliminary data.</text>
</comment>
<dbReference type="CDD" id="cd04301">
    <property type="entry name" value="NAT_SF"/>
    <property type="match status" value="1"/>
</dbReference>
<sequence length="158" mass="17852">MSQLTIQAVKPGHKDLIGLIAKLDSYLHELYPPDEIFGVDFEDPKTEDMLFAVAYWEGAPVGCGGIRRLDADTVELKRFFVEPNMRRKGIALQVFRFLEKQALALGCSVMRLETGAPQIESVSFYKKQGFYEIDRFGEYVDCESSLCMEKVIKEGLAS</sequence>
<reference evidence="4 5" key="1">
    <citation type="submission" date="2018-09" db="EMBL/GenBank/DDBJ databases">
        <title>Paenibacillus aracenensis nov. sp. isolated from a cave in southern Spain.</title>
        <authorList>
            <person name="Jurado V."/>
            <person name="Gutierrez-Patricio S."/>
            <person name="Gonzalez-Pimentel J.L."/>
            <person name="Miller A.Z."/>
            <person name="Laiz L."/>
            <person name="Saiz-Jimenez C."/>
        </authorList>
    </citation>
    <scope>NUCLEOTIDE SEQUENCE [LARGE SCALE GENOMIC DNA]</scope>
    <source>
        <strain evidence="4 5">DSM 22867</strain>
    </source>
</reference>
<dbReference type="RefSeq" id="WP_119602391.1">
    <property type="nucleotide sequence ID" value="NZ_QXQA01000018.1"/>
</dbReference>
<evidence type="ECO:0000313" key="4">
    <source>
        <dbReference type="EMBL" id="RIX49349.1"/>
    </source>
</evidence>
<name>A0A3A1UMJ2_9BACL</name>
<dbReference type="Pfam" id="PF00583">
    <property type="entry name" value="Acetyltransf_1"/>
    <property type="match status" value="1"/>
</dbReference>
<protein>
    <submittedName>
        <fullName evidence="4">GNAT family N-acetyltransferase</fullName>
    </submittedName>
</protein>
<organism evidence="4 5">
    <name type="scientific">Paenibacillus nanensis</name>
    <dbReference type="NCBI Taxonomy" id="393251"/>
    <lineage>
        <taxon>Bacteria</taxon>
        <taxon>Bacillati</taxon>
        <taxon>Bacillota</taxon>
        <taxon>Bacilli</taxon>
        <taxon>Bacillales</taxon>
        <taxon>Paenibacillaceae</taxon>
        <taxon>Paenibacillus</taxon>
    </lineage>
</organism>
<dbReference type="SUPFAM" id="SSF55729">
    <property type="entry name" value="Acyl-CoA N-acyltransferases (Nat)"/>
    <property type="match status" value="1"/>
</dbReference>
<dbReference type="Gene3D" id="3.40.630.30">
    <property type="match status" value="1"/>
</dbReference>
<gene>
    <name evidence="4" type="ORF">D3P08_22610</name>
</gene>
<dbReference type="GO" id="GO:0016747">
    <property type="term" value="F:acyltransferase activity, transferring groups other than amino-acyl groups"/>
    <property type="evidence" value="ECO:0007669"/>
    <property type="project" value="InterPro"/>
</dbReference>
<dbReference type="InterPro" id="IPR050832">
    <property type="entry name" value="Bact_Acetyltransf"/>
</dbReference>
<evidence type="ECO:0000313" key="5">
    <source>
        <dbReference type="Proteomes" id="UP000266482"/>
    </source>
</evidence>
<dbReference type="InterPro" id="IPR016181">
    <property type="entry name" value="Acyl_CoA_acyltransferase"/>
</dbReference>
<dbReference type="AlphaFoldDB" id="A0A3A1UMJ2"/>
<dbReference type="PANTHER" id="PTHR43877:SF2">
    <property type="entry name" value="AMINOALKYLPHOSPHONATE N-ACETYLTRANSFERASE-RELATED"/>
    <property type="match status" value="1"/>
</dbReference>
<dbReference type="InterPro" id="IPR000182">
    <property type="entry name" value="GNAT_dom"/>
</dbReference>
<accession>A0A3A1UMJ2</accession>
<dbReference type="OrthoDB" id="67353at2"/>
<keyword evidence="1 4" id="KW-0808">Transferase</keyword>
<dbReference type="Proteomes" id="UP000266482">
    <property type="component" value="Unassembled WGS sequence"/>
</dbReference>
<dbReference type="EMBL" id="QXQA01000018">
    <property type="protein sequence ID" value="RIX49349.1"/>
    <property type="molecule type" value="Genomic_DNA"/>
</dbReference>
<keyword evidence="2" id="KW-0012">Acyltransferase</keyword>
<feature type="domain" description="N-acetyltransferase" evidence="3">
    <location>
        <begin position="4"/>
        <end position="153"/>
    </location>
</feature>
<evidence type="ECO:0000256" key="2">
    <source>
        <dbReference type="ARBA" id="ARBA00023315"/>
    </source>
</evidence>